<dbReference type="AlphaFoldDB" id="A0A1I2LLN4"/>
<evidence type="ECO:0000256" key="3">
    <source>
        <dbReference type="ARBA" id="ARBA00022801"/>
    </source>
</evidence>
<dbReference type="OrthoDB" id="108903at2"/>
<dbReference type="PANTHER" id="PTHR42776">
    <property type="entry name" value="SERINE PEPTIDASE S9 FAMILY MEMBER"/>
    <property type="match status" value="1"/>
</dbReference>
<name>A0A1I2LLN4_9CLOT</name>
<sequence length="667" mass="77068">MRNIQLEDFIKYKFLSSLNFSPKGDSACFVVSNANVEYNSYNSNLWLYNSENETCSQLTAYDNERSYIWLSDNQTILFPSSRDARDKKKLESGHEFTQFYKINIHGGEAVKAFKIPKLVSSIYEIDEDTFIFTSMHKIGSNDLSKLSDDEKEDELKLRKDEKDYEVLDEIPFWSNGSGFINKQRHRLYKYVVSSNKVTAITDEYTSIGSLHLNKNKDKIVFTGSSFKDKAPLNDNLYLYDLTKNSLNHINKDEYFSYSYVDFINDDTLIVLGSDMKKYGINEDGKFYLISLRDFSKVLLTDDLDKSTWNSVGTDCRYGGGKTMVMDGEYLYFITTEIDSSYINRIDINGNIEKVSSNKGSVDCYDVKNGKILMIALRDQKLQELYKMDCGKETQLSSFNQWVQDELKVIKPESITFETVPGINIEGWVLKPADFDETKKYPAIFDIHGGPKGIYGDVFYHEMQFWANEGYFVFFCNPRGGDAHGGAFADIRGKYGTIDYDDLMRFTDEVLKKYPNIDSSNVGVTGGSYGGFMTNWIIGHTNRFKAAASQRSISNWISKFCTTDIGYYFVDDQQGATPWNDYEKLWFHSPLKYADKVTTPTLFIHSEEDYRCWLAEGIQMFTALKYHGIDSRLCMFRGENHELSRSGKPKHRIRRLTEITNWFEKYLK</sequence>
<dbReference type="FunFam" id="3.40.50.1820:FF:000028">
    <property type="entry name" value="S9 family peptidase"/>
    <property type="match status" value="1"/>
</dbReference>
<organism evidence="5 6">
    <name type="scientific">Clostridium cadaveris</name>
    <dbReference type="NCBI Taxonomy" id="1529"/>
    <lineage>
        <taxon>Bacteria</taxon>
        <taxon>Bacillati</taxon>
        <taxon>Bacillota</taxon>
        <taxon>Clostridia</taxon>
        <taxon>Eubacteriales</taxon>
        <taxon>Clostridiaceae</taxon>
        <taxon>Clostridium</taxon>
    </lineage>
</organism>
<dbReference type="GO" id="GO:0004177">
    <property type="term" value="F:aminopeptidase activity"/>
    <property type="evidence" value="ECO:0007669"/>
    <property type="project" value="UniProtKB-KW"/>
</dbReference>
<proteinExistence type="inferred from homology"/>
<feature type="domain" description="Peptidase S9 prolyl oligopeptidase catalytic" evidence="4">
    <location>
        <begin position="458"/>
        <end position="667"/>
    </location>
</feature>
<dbReference type="STRING" id="1529.SAMN04487885_1117"/>
<dbReference type="SUPFAM" id="SSF53474">
    <property type="entry name" value="alpha/beta-Hydrolases"/>
    <property type="match status" value="1"/>
</dbReference>
<dbReference type="Gene3D" id="2.120.10.30">
    <property type="entry name" value="TolB, C-terminal domain"/>
    <property type="match status" value="1"/>
</dbReference>
<keyword evidence="2" id="KW-0645">Protease</keyword>
<dbReference type="InterPro" id="IPR029058">
    <property type="entry name" value="AB_hydrolase_fold"/>
</dbReference>
<dbReference type="Gene3D" id="3.40.50.1820">
    <property type="entry name" value="alpha/beta hydrolase"/>
    <property type="match status" value="1"/>
</dbReference>
<evidence type="ECO:0000313" key="5">
    <source>
        <dbReference type="EMBL" id="SFF80432.1"/>
    </source>
</evidence>
<dbReference type="eggNOG" id="COG1506">
    <property type="taxonomic scope" value="Bacteria"/>
</dbReference>
<dbReference type="Pfam" id="PF00326">
    <property type="entry name" value="Peptidase_S9"/>
    <property type="match status" value="1"/>
</dbReference>
<dbReference type="Proteomes" id="UP000182135">
    <property type="component" value="Unassembled WGS sequence"/>
</dbReference>
<comment type="similarity">
    <text evidence="1">Belongs to the peptidase S9C family.</text>
</comment>
<evidence type="ECO:0000256" key="2">
    <source>
        <dbReference type="ARBA" id="ARBA00022670"/>
    </source>
</evidence>
<gene>
    <name evidence="5" type="ORF">SAMN04487885_1117</name>
</gene>
<evidence type="ECO:0000313" key="6">
    <source>
        <dbReference type="Proteomes" id="UP000182135"/>
    </source>
</evidence>
<dbReference type="InterPro" id="IPR001375">
    <property type="entry name" value="Peptidase_S9_cat"/>
</dbReference>
<dbReference type="PANTHER" id="PTHR42776:SF27">
    <property type="entry name" value="DIPEPTIDYL PEPTIDASE FAMILY MEMBER 6"/>
    <property type="match status" value="1"/>
</dbReference>
<dbReference type="SUPFAM" id="SSF82171">
    <property type="entry name" value="DPP6 N-terminal domain-like"/>
    <property type="match status" value="1"/>
</dbReference>
<dbReference type="RefSeq" id="WP_074845369.1">
    <property type="nucleotide sequence ID" value="NZ_FOOE01000011.1"/>
</dbReference>
<dbReference type="GO" id="GO:0004252">
    <property type="term" value="F:serine-type endopeptidase activity"/>
    <property type="evidence" value="ECO:0007669"/>
    <property type="project" value="TreeGrafter"/>
</dbReference>
<protein>
    <submittedName>
        <fullName evidence="5">Dipeptidyl aminopeptidase/acylaminoacyl peptidase</fullName>
    </submittedName>
</protein>
<dbReference type="InterPro" id="IPR011042">
    <property type="entry name" value="6-blade_b-propeller_TolB-like"/>
</dbReference>
<accession>A0A1I2LLN4</accession>
<evidence type="ECO:0000256" key="1">
    <source>
        <dbReference type="ARBA" id="ARBA00010040"/>
    </source>
</evidence>
<dbReference type="GO" id="GO:0006508">
    <property type="term" value="P:proteolysis"/>
    <property type="evidence" value="ECO:0007669"/>
    <property type="project" value="UniProtKB-KW"/>
</dbReference>
<reference evidence="5 6" key="1">
    <citation type="submission" date="2016-10" db="EMBL/GenBank/DDBJ databases">
        <authorList>
            <person name="de Groot N.N."/>
        </authorList>
    </citation>
    <scope>NUCLEOTIDE SEQUENCE [LARGE SCALE GENOMIC DNA]</scope>
    <source>
        <strain evidence="5 6">NLAE-zl-G419</strain>
    </source>
</reference>
<keyword evidence="6" id="KW-1185">Reference proteome</keyword>
<keyword evidence="5" id="KW-0031">Aminopeptidase</keyword>
<evidence type="ECO:0000259" key="4">
    <source>
        <dbReference type="Pfam" id="PF00326"/>
    </source>
</evidence>
<dbReference type="EMBL" id="FOOE01000011">
    <property type="protein sequence ID" value="SFF80432.1"/>
    <property type="molecule type" value="Genomic_DNA"/>
</dbReference>
<keyword evidence="3" id="KW-0378">Hydrolase</keyword>